<keyword evidence="7" id="KW-0378">Hydrolase</keyword>
<dbReference type="GO" id="GO:0004767">
    <property type="term" value="F:sphingomyelin phosphodiesterase activity"/>
    <property type="evidence" value="ECO:0007669"/>
    <property type="project" value="InterPro"/>
</dbReference>
<comment type="subcellular location">
    <subcellularLocation>
        <location evidence="1">Membrane</location>
        <topology evidence="1">Multi-pass membrane protein</topology>
    </subcellularLocation>
</comment>
<reference evidence="16 17" key="1">
    <citation type="submission" date="2016-05" db="EMBL/GenBank/DDBJ databases">
        <title>Genome sequencing reveals origins of a unique bacterial endosymbiosis in the earliest lineages of terrestrial Fungi.</title>
        <authorList>
            <consortium name="DOE Joint Genome Institute"/>
            <person name="Uehling J."/>
            <person name="Gryganskyi A."/>
            <person name="Hameed K."/>
            <person name="Tschaplinski T."/>
            <person name="Misztal P."/>
            <person name="Wu S."/>
            <person name="Desiro A."/>
            <person name="Vande Pol N."/>
            <person name="Du Z.-Y."/>
            <person name="Zienkiewicz A."/>
            <person name="Zienkiewicz K."/>
            <person name="Morin E."/>
            <person name="Tisserant E."/>
            <person name="Splivallo R."/>
            <person name="Hainaut M."/>
            <person name="Henrissat B."/>
            <person name="Ohm R."/>
            <person name="Kuo A."/>
            <person name="Yan J."/>
            <person name="Lipzen A."/>
            <person name="Nolan M."/>
            <person name="Labutti K."/>
            <person name="Barry K."/>
            <person name="Goldstein A."/>
            <person name="Labbe J."/>
            <person name="Schadt C."/>
            <person name="Tuskan G."/>
            <person name="Grigoriev I."/>
            <person name="Martin F."/>
            <person name="Vilgalys R."/>
            <person name="Bonito G."/>
        </authorList>
    </citation>
    <scope>NUCLEOTIDE SEQUENCE [LARGE SCALE GENOMIC DNA]</scope>
    <source>
        <strain evidence="16 17">AG-77</strain>
    </source>
</reference>
<keyword evidence="5 14" id="KW-0812">Transmembrane</keyword>
<feature type="transmembrane region" description="Helical" evidence="14">
    <location>
        <begin position="402"/>
        <end position="425"/>
    </location>
</feature>
<evidence type="ECO:0000256" key="6">
    <source>
        <dbReference type="ARBA" id="ARBA00022723"/>
    </source>
</evidence>
<comment type="pathway">
    <text evidence="2">Lipid metabolism; sphingolipid metabolism.</text>
</comment>
<proteinExistence type="inferred from homology"/>
<keyword evidence="8" id="KW-0460">Magnesium</keyword>
<dbReference type="AlphaFoldDB" id="A0A197KFI6"/>
<evidence type="ECO:0000256" key="11">
    <source>
        <dbReference type="ARBA" id="ARBA00023098"/>
    </source>
</evidence>
<dbReference type="PANTHER" id="PTHR16320">
    <property type="entry name" value="SPHINGOMYELINASE FAMILY MEMBER"/>
    <property type="match status" value="1"/>
</dbReference>
<evidence type="ECO:0000256" key="4">
    <source>
        <dbReference type="ARBA" id="ARBA00006335"/>
    </source>
</evidence>
<accession>A0A197KFI6</accession>
<evidence type="ECO:0000256" key="12">
    <source>
        <dbReference type="ARBA" id="ARBA00023136"/>
    </source>
</evidence>
<feature type="domain" description="Endonuclease/exonuclease/phosphatase" evidence="15">
    <location>
        <begin position="10"/>
        <end position="298"/>
    </location>
</feature>
<dbReference type="InterPro" id="IPR005135">
    <property type="entry name" value="Endo/exonuclease/phosphatase"/>
</dbReference>
<evidence type="ECO:0000313" key="17">
    <source>
        <dbReference type="Proteomes" id="UP000078512"/>
    </source>
</evidence>
<dbReference type="GO" id="GO:0016020">
    <property type="term" value="C:membrane"/>
    <property type="evidence" value="ECO:0007669"/>
    <property type="project" value="UniProtKB-SubCell"/>
</dbReference>
<dbReference type="InterPro" id="IPR038772">
    <property type="entry name" value="Sph/SMPD2-like"/>
</dbReference>
<evidence type="ECO:0000256" key="1">
    <source>
        <dbReference type="ARBA" id="ARBA00004141"/>
    </source>
</evidence>
<evidence type="ECO:0000256" key="14">
    <source>
        <dbReference type="SAM" id="Phobius"/>
    </source>
</evidence>
<gene>
    <name evidence="16" type="ORF">K457DRAFT_132262</name>
</gene>
<dbReference type="Proteomes" id="UP000078512">
    <property type="component" value="Unassembled WGS sequence"/>
</dbReference>
<evidence type="ECO:0000256" key="9">
    <source>
        <dbReference type="ARBA" id="ARBA00022919"/>
    </source>
</evidence>
<keyword evidence="9" id="KW-0746">Sphingolipid metabolism</keyword>
<evidence type="ECO:0000256" key="3">
    <source>
        <dbReference type="ARBA" id="ARBA00004991"/>
    </source>
</evidence>
<feature type="transmembrane region" description="Helical" evidence="14">
    <location>
        <begin position="373"/>
        <end position="396"/>
    </location>
</feature>
<comment type="similarity">
    <text evidence="4">Belongs to the neutral sphingomyelinase family.</text>
</comment>
<evidence type="ECO:0000259" key="15">
    <source>
        <dbReference type="Pfam" id="PF03372"/>
    </source>
</evidence>
<keyword evidence="11" id="KW-0443">Lipid metabolism</keyword>
<dbReference type="SUPFAM" id="SSF56219">
    <property type="entry name" value="DNase I-like"/>
    <property type="match status" value="1"/>
</dbReference>
<dbReference type="STRING" id="1314771.A0A197KFI6"/>
<dbReference type="InterPro" id="IPR036691">
    <property type="entry name" value="Endo/exonu/phosph_ase_sf"/>
</dbReference>
<dbReference type="Pfam" id="PF03372">
    <property type="entry name" value="Exo_endo_phos"/>
    <property type="match status" value="1"/>
</dbReference>
<evidence type="ECO:0000313" key="16">
    <source>
        <dbReference type="EMBL" id="OAQ36290.1"/>
    </source>
</evidence>
<keyword evidence="17" id="KW-1185">Reference proteome</keyword>
<keyword evidence="6" id="KW-0479">Metal-binding</keyword>
<comment type="pathway">
    <text evidence="3">Sphingolipid metabolism.</text>
</comment>
<sequence>MSNGTPLSVLTLNCWGLKFIAKDRQDRLAAIGRYLADPARGYDIVGLQEVWVEDDYLQIKELVKDVLPYTKTWASGALGSSGLVILSKFPIVATSMRRFALNGDPFKIFHGDWYVGKCVVSATIVHPTCGEIEVFNTHLHAGYDPVGTPDSYLGCRVGEAWEMASLVKAATSQGRHVISVGDYNSAPNSLVIQLLKKQGGLTDSWDRMHPEPRDPIPSGLTPEEGVAIMGVTCDTPLNSWAGHVWLNYLTNDPIGERLDYVFFKETPEMTCTHVEVAFRDKISGIGAPNSGLKNYSDHFGVNATFLIQPAVFHFQNRTPALSLSDSSVSLGAGDSSATTTIQGKDQEFTVEFLEEILLVLKQHRGNSAAKRKLELTVIFPLMLLGVIGINIAYFWIQPRWAAFIVSWVASALSSGWIVHFLYGLLYGGETASAFNNTIAEVQTVLDYKRATSTKDQKAFSVGDASRTSTSSRGRQGLLQH</sequence>
<evidence type="ECO:0000256" key="5">
    <source>
        <dbReference type="ARBA" id="ARBA00022692"/>
    </source>
</evidence>
<evidence type="ECO:0000256" key="8">
    <source>
        <dbReference type="ARBA" id="ARBA00022842"/>
    </source>
</evidence>
<dbReference type="EMBL" id="KV442012">
    <property type="protein sequence ID" value="OAQ36290.1"/>
    <property type="molecule type" value="Genomic_DNA"/>
</dbReference>
<dbReference type="GO" id="GO:0006665">
    <property type="term" value="P:sphingolipid metabolic process"/>
    <property type="evidence" value="ECO:0007669"/>
    <property type="project" value="UniProtKB-KW"/>
</dbReference>
<protein>
    <recommendedName>
        <fullName evidence="15">Endonuclease/exonuclease/phosphatase domain-containing protein</fullName>
    </recommendedName>
</protein>
<keyword evidence="10 14" id="KW-1133">Transmembrane helix</keyword>
<feature type="region of interest" description="Disordered" evidence="13">
    <location>
        <begin position="458"/>
        <end position="480"/>
    </location>
</feature>
<evidence type="ECO:0000256" key="10">
    <source>
        <dbReference type="ARBA" id="ARBA00022989"/>
    </source>
</evidence>
<dbReference type="OrthoDB" id="387657at2759"/>
<evidence type="ECO:0000256" key="13">
    <source>
        <dbReference type="SAM" id="MobiDB-lite"/>
    </source>
</evidence>
<evidence type="ECO:0000256" key="2">
    <source>
        <dbReference type="ARBA" id="ARBA00004760"/>
    </source>
</evidence>
<evidence type="ECO:0000256" key="7">
    <source>
        <dbReference type="ARBA" id="ARBA00022801"/>
    </source>
</evidence>
<dbReference type="PANTHER" id="PTHR16320:SF24">
    <property type="entry name" value="PHOSPHODIESTERASE, PUTATIVE-RELATED"/>
    <property type="match status" value="1"/>
</dbReference>
<organism evidence="16 17">
    <name type="scientific">Linnemannia elongata AG-77</name>
    <dbReference type="NCBI Taxonomy" id="1314771"/>
    <lineage>
        <taxon>Eukaryota</taxon>
        <taxon>Fungi</taxon>
        <taxon>Fungi incertae sedis</taxon>
        <taxon>Mucoromycota</taxon>
        <taxon>Mortierellomycotina</taxon>
        <taxon>Mortierellomycetes</taxon>
        <taxon>Mortierellales</taxon>
        <taxon>Mortierellaceae</taxon>
        <taxon>Linnemannia</taxon>
    </lineage>
</organism>
<name>A0A197KFI6_9FUNG</name>
<dbReference type="GO" id="GO:0046872">
    <property type="term" value="F:metal ion binding"/>
    <property type="evidence" value="ECO:0007669"/>
    <property type="project" value="UniProtKB-KW"/>
</dbReference>
<dbReference type="Gene3D" id="3.60.10.10">
    <property type="entry name" value="Endonuclease/exonuclease/phosphatase"/>
    <property type="match status" value="1"/>
</dbReference>
<keyword evidence="12 14" id="KW-0472">Membrane</keyword>